<dbReference type="SUPFAM" id="SSF52113">
    <property type="entry name" value="BRCT domain"/>
    <property type="match status" value="1"/>
</dbReference>
<keyword evidence="1 3" id="KW-0269">Exonuclease</keyword>
<sequence length="321" mass="34149">MGLDFTAIDFETANGFRGSPCAVGLSRVRDGRIVEEAFWLMRPPAGHDHFEPRNIEIHGVTPQQVASQPRFAEVFDEISEFLADDVLVAHNAAFDTGVIKAALQASARSGPAFSYACTVILARLSYSLPSYSLPFVAEAAQVPLINHHDAIEDARACAGILIDIAAKHGAASVVELYQLLNLALPKMPAFVPDPLAPATPPAKVAANWFGWPEEGANPQANALADHNHPLFGQTVVFTGNLQISRGTAKQRAAQLGAQPASTVTGKTTVLVVGDGFIAADLRRGDTGAGRVTAKARRVLELHGKGQKIEVLSEGEFMQMIG</sequence>
<dbReference type="Gene3D" id="3.30.420.10">
    <property type="entry name" value="Ribonuclease H-like superfamily/Ribonuclease H"/>
    <property type="match status" value="1"/>
</dbReference>
<dbReference type="EMBL" id="CP011005">
    <property type="protein sequence ID" value="AJT41319.1"/>
    <property type="molecule type" value="Genomic_DNA"/>
</dbReference>
<name>A0A0D4BYC4_9MICC</name>
<dbReference type="KEGG" id="ari:UM93_06960"/>
<dbReference type="PANTHER" id="PTHR30231">
    <property type="entry name" value="DNA POLYMERASE III SUBUNIT EPSILON"/>
    <property type="match status" value="1"/>
</dbReference>
<dbReference type="FunFam" id="3.30.420.10:FF:000045">
    <property type="entry name" value="3'-5' exonuclease DinG"/>
    <property type="match status" value="1"/>
</dbReference>
<dbReference type="InterPro" id="IPR013520">
    <property type="entry name" value="Ribonucl_H"/>
</dbReference>
<keyword evidence="1 3" id="KW-0378">Hydrolase</keyword>
<dbReference type="CDD" id="cd17748">
    <property type="entry name" value="BRCT_DNA_ligase_like"/>
    <property type="match status" value="1"/>
</dbReference>
<dbReference type="OrthoDB" id="9803913at2"/>
<dbReference type="HOGENOM" id="CLU_047806_0_1_11"/>
<dbReference type="Pfam" id="PF00929">
    <property type="entry name" value="RNase_T"/>
    <property type="match status" value="1"/>
</dbReference>
<dbReference type="AlphaFoldDB" id="A0A0D4BYC4"/>
<evidence type="ECO:0000313" key="4">
    <source>
        <dbReference type="Proteomes" id="UP000061839"/>
    </source>
</evidence>
<protein>
    <submittedName>
        <fullName evidence="3">Exonuclease</fullName>
    </submittedName>
</protein>
<gene>
    <name evidence="3" type="ORF">UM93_06960</name>
</gene>
<keyword evidence="1 3" id="KW-0540">Nuclease</keyword>
<dbReference type="PATRIC" id="fig|1618207.4.peg.1411"/>
<evidence type="ECO:0000259" key="2">
    <source>
        <dbReference type="SMART" id="SM00479"/>
    </source>
</evidence>
<dbReference type="Gene3D" id="3.40.50.10190">
    <property type="entry name" value="BRCT domain"/>
    <property type="match status" value="1"/>
</dbReference>
<dbReference type="GO" id="GO:0003676">
    <property type="term" value="F:nucleic acid binding"/>
    <property type="evidence" value="ECO:0007669"/>
    <property type="project" value="InterPro"/>
</dbReference>
<dbReference type="RefSeq" id="WP_045074606.1">
    <property type="nucleotide sequence ID" value="NZ_CP011005.1"/>
</dbReference>
<keyword evidence="4" id="KW-1185">Reference proteome</keyword>
<dbReference type="SMART" id="SM00479">
    <property type="entry name" value="EXOIII"/>
    <property type="match status" value="1"/>
</dbReference>
<dbReference type="GO" id="GO:0005829">
    <property type="term" value="C:cytosol"/>
    <property type="evidence" value="ECO:0007669"/>
    <property type="project" value="TreeGrafter"/>
</dbReference>
<dbReference type="InterPro" id="IPR012337">
    <property type="entry name" value="RNaseH-like_sf"/>
</dbReference>
<evidence type="ECO:0000313" key="3">
    <source>
        <dbReference type="EMBL" id="AJT41319.1"/>
    </source>
</evidence>
<accession>A0A0D4BYC4</accession>
<proteinExistence type="predicted"/>
<reference evidence="3 4" key="1">
    <citation type="journal article" date="2015" name="Genome Announc.">
        <title>Complete Genome Sequencing of Protease-Producing Novel Arthrobacter sp. Strain IHBB 11108 Using PacBio Single-Molecule Real-Time Sequencing Technology.</title>
        <authorList>
            <person name="Kiran S."/>
            <person name="Swarnkar M.K."/>
            <person name="Pal M."/>
            <person name="Thakur R."/>
            <person name="Tewari R."/>
            <person name="Singh A.K."/>
            <person name="Gulati A."/>
        </authorList>
    </citation>
    <scope>NUCLEOTIDE SEQUENCE [LARGE SCALE GENOMIC DNA]</scope>
    <source>
        <strain evidence="3 4">IHBB 11108</strain>
    </source>
</reference>
<dbReference type="InterPro" id="IPR036420">
    <property type="entry name" value="BRCT_dom_sf"/>
</dbReference>
<dbReference type="STRING" id="1618207.UM93_06960"/>
<dbReference type="Proteomes" id="UP000061839">
    <property type="component" value="Chromosome"/>
</dbReference>
<dbReference type="GO" id="GO:0008408">
    <property type="term" value="F:3'-5' exonuclease activity"/>
    <property type="evidence" value="ECO:0007669"/>
    <property type="project" value="TreeGrafter"/>
</dbReference>
<dbReference type="CDD" id="cd06130">
    <property type="entry name" value="DNA_pol_III_epsilon_like"/>
    <property type="match status" value="1"/>
</dbReference>
<feature type="domain" description="Exonuclease" evidence="2">
    <location>
        <begin position="4"/>
        <end position="170"/>
    </location>
</feature>
<dbReference type="PANTHER" id="PTHR30231:SF42">
    <property type="entry name" value="EXONUCLEASE"/>
    <property type="match status" value="1"/>
</dbReference>
<evidence type="ECO:0000256" key="1">
    <source>
        <dbReference type="ARBA" id="ARBA00022839"/>
    </source>
</evidence>
<organism evidence="3 4">
    <name type="scientific">Psychromicrobium lacuslunae</name>
    <dbReference type="NCBI Taxonomy" id="1618207"/>
    <lineage>
        <taxon>Bacteria</taxon>
        <taxon>Bacillati</taxon>
        <taxon>Actinomycetota</taxon>
        <taxon>Actinomycetes</taxon>
        <taxon>Micrococcales</taxon>
        <taxon>Micrococcaceae</taxon>
        <taxon>Psychromicrobium</taxon>
    </lineage>
</organism>
<dbReference type="SUPFAM" id="SSF53098">
    <property type="entry name" value="Ribonuclease H-like"/>
    <property type="match status" value="1"/>
</dbReference>
<dbReference type="InterPro" id="IPR036397">
    <property type="entry name" value="RNaseH_sf"/>
</dbReference>